<evidence type="ECO:0000256" key="1">
    <source>
        <dbReference type="SAM" id="Phobius"/>
    </source>
</evidence>
<feature type="signal peptide" evidence="2">
    <location>
        <begin position="1"/>
        <end position="25"/>
    </location>
</feature>
<keyword evidence="2" id="KW-0732">Signal</keyword>
<dbReference type="Pfam" id="PF10318">
    <property type="entry name" value="7TM_GPCR_Srh"/>
    <property type="match status" value="1"/>
</dbReference>
<protein>
    <submittedName>
        <fullName evidence="3">Uncharacterized protein</fullName>
    </submittedName>
</protein>
<dbReference type="HOGENOM" id="CLU_2160596_0_0_1"/>
<reference evidence="4" key="1">
    <citation type="submission" date="2011-07" db="EMBL/GenBank/DDBJ databases">
        <authorList>
            <consortium name="Caenorhabditis brenneri Sequencing and Analysis Consortium"/>
            <person name="Wilson R.K."/>
        </authorList>
    </citation>
    <scope>NUCLEOTIDE SEQUENCE [LARGE SCALE GENOMIC DNA]</scope>
    <source>
        <strain evidence="4">PB2801</strain>
    </source>
</reference>
<organism evidence="4">
    <name type="scientific">Caenorhabditis brenneri</name>
    <name type="common">Nematode worm</name>
    <dbReference type="NCBI Taxonomy" id="135651"/>
    <lineage>
        <taxon>Eukaryota</taxon>
        <taxon>Metazoa</taxon>
        <taxon>Ecdysozoa</taxon>
        <taxon>Nematoda</taxon>
        <taxon>Chromadorea</taxon>
        <taxon>Rhabditida</taxon>
        <taxon>Rhabditina</taxon>
        <taxon>Rhabditomorpha</taxon>
        <taxon>Rhabditoidea</taxon>
        <taxon>Rhabditidae</taxon>
        <taxon>Peloderinae</taxon>
        <taxon>Caenorhabditis</taxon>
    </lineage>
</organism>
<dbReference type="STRING" id="135651.G0PK99"/>
<evidence type="ECO:0000256" key="2">
    <source>
        <dbReference type="SAM" id="SignalP"/>
    </source>
</evidence>
<keyword evidence="1" id="KW-1133">Transmembrane helix</keyword>
<dbReference type="InParanoid" id="G0PK99"/>
<dbReference type="OrthoDB" id="10494165at2759"/>
<gene>
    <name evidence="3" type="ORF">CAEBREN_09430</name>
</gene>
<dbReference type="EMBL" id="GL380829">
    <property type="protein sequence ID" value="EGT31887.1"/>
    <property type="molecule type" value="Genomic_DNA"/>
</dbReference>
<sequence length="111" mass="12714">MSELFSSLMTLKVFFLFFEPAQLSAQETRKNQQKFFIGLILQTSVPVSMLFYLLFVVVLDGITNSVTQELTHSCIIVIAMHGVLESITIILVHRAYRHAVSKLLRGRTRKR</sequence>
<dbReference type="Proteomes" id="UP000008068">
    <property type="component" value="Unassembled WGS sequence"/>
</dbReference>
<keyword evidence="1" id="KW-0472">Membrane</keyword>
<keyword evidence="4" id="KW-1185">Reference proteome</keyword>
<feature type="chain" id="PRO_5003407097" evidence="2">
    <location>
        <begin position="26"/>
        <end position="111"/>
    </location>
</feature>
<proteinExistence type="predicted"/>
<dbReference type="AlphaFoldDB" id="G0PK99"/>
<name>G0PK99_CAEBE</name>
<evidence type="ECO:0000313" key="4">
    <source>
        <dbReference type="Proteomes" id="UP000008068"/>
    </source>
</evidence>
<accession>G0PK99</accession>
<dbReference type="InterPro" id="IPR019422">
    <property type="entry name" value="7TM_GPCR_serpentine_rcpt_Srh"/>
</dbReference>
<keyword evidence="1" id="KW-0812">Transmembrane</keyword>
<evidence type="ECO:0000313" key="3">
    <source>
        <dbReference type="EMBL" id="EGT31887.1"/>
    </source>
</evidence>
<feature type="transmembrane region" description="Helical" evidence="1">
    <location>
        <begin position="74"/>
        <end position="96"/>
    </location>
</feature>
<feature type="transmembrane region" description="Helical" evidence="1">
    <location>
        <begin position="35"/>
        <end position="62"/>
    </location>
</feature>